<sequence length="75" mass="8063">MNKKKLLVCAVALSTVGVVSTIDTAGVLPFSAQTVHAEITRTENHEVKSKITPGSENGSIYVDMTVENVPVHYHV</sequence>
<evidence type="ECO:0000313" key="3">
    <source>
        <dbReference type="Proteomes" id="UP000469505"/>
    </source>
</evidence>
<gene>
    <name evidence="2" type="ORF">GM543_15560</name>
</gene>
<proteinExistence type="predicted"/>
<name>A0A6I3UBJ1_STREE</name>
<reference evidence="2 3" key="1">
    <citation type="submission" date="2019-11" db="EMBL/GenBank/DDBJ databases">
        <title>Growth characteristics of pneumococcus vary with the chemical composition of the capsule and with environmental conditions.</title>
        <authorList>
            <person name="Tothpal A."/>
            <person name="Desobry K."/>
            <person name="Joshi S."/>
            <person name="Wyllie A.L."/>
            <person name="Weinberger D.M."/>
        </authorList>
    </citation>
    <scope>NUCLEOTIDE SEQUENCE [LARGE SCALE GENOMIC DNA]</scope>
    <source>
        <strain evidence="3">pnumococcus35B</strain>
    </source>
</reference>
<keyword evidence="1" id="KW-0732">Signal</keyword>
<dbReference type="AlphaFoldDB" id="A0A6I3UBJ1"/>
<dbReference type="EMBL" id="WNHX01001290">
    <property type="protein sequence ID" value="MTV88865.1"/>
    <property type="molecule type" value="Genomic_DNA"/>
</dbReference>
<protein>
    <submittedName>
        <fullName evidence="2">Endo-beta-N-acetylglucosaminidase</fullName>
    </submittedName>
</protein>
<accession>A0A6I3UBJ1</accession>
<evidence type="ECO:0000313" key="2">
    <source>
        <dbReference type="EMBL" id="MTV88865.1"/>
    </source>
</evidence>
<feature type="chain" id="PRO_5039341844" evidence="1">
    <location>
        <begin position="26"/>
        <end position="75"/>
    </location>
</feature>
<evidence type="ECO:0000256" key="1">
    <source>
        <dbReference type="SAM" id="SignalP"/>
    </source>
</evidence>
<organism evidence="2 3">
    <name type="scientific">Streptococcus pneumoniae</name>
    <dbReference type="NCBI Taxonomy" id="1313"/>
    <lineage>
        <taxon>Bacteria</taxon>
        <taxon>Bacillati</taxon>
        <taxon>Bacillota</taxon>
        <taxon>Bacilli</taxon>
        <taxon>Lactobacillales</taxon>
        <taxon>Streptococcaceae</taxon>
        <taxon>Streptococcus</taxon>
    </lineage>
</organism>
<comment type="caution">
    <text evidence="2">The sequence shown here is derived from an EMBL/GenBank/DDBJ whole genome shotgun (WGS) entry which is preliminary data.</text>
</comment>
<feature type="non-terminal residue" evidence="2">
    <location>
        <position position="75"/>
    </location>
</feature>
<feature type="signal peptide" evidence="1">
    <location>
        <begin position="1"/>
        <end position="25"/>
    </location>
</feature>
<dbReference type="Proteomes" id="UP000469505">
    <property type="component" value="Unassembled WGS sequence"/>
</dbReference>